<dbReference type="AlphaFoldDB" id="A0A0M2H5Y6"/>
<feature type="transmembrane region" description="Helical" evidence="1">
    <location>
        <begin position="151"/>
        <end position="173"/>
    </location>
</feature>
<keyword evidence="4" id="KW-1185">Reference proteome</keyword>
<reference evidence="3 4" key="1">
    <citation type="submission" date="2015-02" db="EMBL/GenBank/DDBJ databases">
        <title>Draft genome sequences of ten Microbacterium spp. with emphasis on heavy metal contaminated environments.</title>
        <authorList>
            <person name="Corretto E."/>
        </authorList>
    </citation>
    <scope>NUCLEOTIDE SEQUENCE [LARGE SCALE GENOMIC DNA]</scope>
    <source>
        <strain evidence="3 4">DSM 12510</strain>
    </source>
</reference>
<feature type="transmembrane region" description="Helical" evidence="1">
    <location>
        <begin position="224"/>
        <end position="244"/>
    </location>
</feature>
<evidence type="ECO:0000259" key="2">
    <source>
        <dbReference type="Pfam" id="PF02517"/>
    </source>
</evidence>
<feature type="transmembrane region" description="Helical" evidence="1">
    <location>
        <begin position="251"/>
        <end position="274"/>
    </location>
</feature>
<evidence type="ECO:0000313" key="4">
    <source>
        <dbReference type="Proteomes" id="UP000033956"/>
    </source>
</evidence>
<feature type="transmembrane region" description="Helical" evidence="1">
    <location>
        <begin position="185"/>
        <end position="208"/>
    </location>
</feature>
<accession>A0A0M2H5Y6</accession>
<sequence>MTGAPASPVPGGGTAVRPAWPAIAAFVLLACGMAWLVALPLWLSPDGLASALTPVLLPAMMLTPTLAMLIVVFAFRVPRIGRLRFLGMWPLRPAGRFVGLMLAGLFGPMIVVAGVIAVAAALGLVQLDLVSFSGFAEQLAAAVPAGTPMPAVGALVALQLLALPFGALINSFLAAGEELGWRGWLLPALLPLGTWPALLVSGAVWGLWHAPVILLGYNFARPDLGGLALMVGGCVAWGVLLGWLRLRSASVWPAVIAHGSLNAVAGLILILVAAGESIDMAIVGPLGVVAWIVIAAVTGLLALAGQFRPARLHAPAQVAPRHPSSRRS</sequence>
<dbReference type="STRING" id="92835.RS81_01769"/>
<protein>
    <submittedName>
        <fullName evidence="3">CAAX amino terminal protease self-immunity</fullName>
    </submittedName>
</protein>
<dbReference type="GO" id="GO:0080120">
    <property type="term" value="P:CAAX-box protein maturation"/>
    <property type="evidence" value="ECO:0007669"/>
    <property type="project" value="UniProtKB-ARBA"/>
</dbReference>
<feature type="transmembrane region" description="Helical" evidence="1">
    <location>
        <begin position="55"/>
        <end position="77"/>
    </location>
</feature>
<evidence type="ECO:0000256" key="1">
    <source>
        <dbReference type="SAM" id="Phobius"/>
    </source>
</evidence>
<dbReference type="RefSeq" id="WP_045275714.1">
    <property type="nucleotide sequence ID" value="NZ_BAAAUP010000001.1"/>
</dbReference>
<keyword evidence="3" id="KW-0645">Protease</keyword>
<dbReference type="PANTHER" id="PTHR35797">
    <property type="entry name" value="PROTEASE-RELATED"/>
    <property type="match status" value="1"/>
</dbReference>
<feature type="transmembrane region" description="Helical" evidence="1">
    <location>
        <begin position="280"/>
        <end position="303"/>
    </location>
</feature>
<comment type="caution">
    <text evidence="3">The sequence shown here is derived from an EMBL/GenBank/DDBJ whole genome shotgun (WGS) entry which is preliminary data.</text>
</comment>
<dbReference type="GO" id="GO:0006508">
    <property type="term" value="P:proteolysis"/>
    <property type="evidence" value="ECO:0007669"/>
    <property type="project" value="UniProtKB-KW"/>
</dbReference>
<feature type="domain" description="CAAX prenyl protease 2/Lysostaphin resistance protein A-like" evidence="2">
    <location>
        <begin position="165"/>
        <end position="264"/>
    </location>
</feature>
<dbReference type="Proteomes" id="UP000033956">
    <property type="component" value="Unassembled WGS sequence"/>
</dbReference>
<dbReference type="Pfam" id="PF02517">
    <property type="entry name" value="Rce1-like"/>
    <property type="match status" value="1"/>
</dbReference>
<dbReference type="PATRIC" id="fig|92835.4.peg.1790"/>
<name>A0A0M2H5Y6_9MICO</name>
<evidence type="ECO:0000313" key="3">
    <source>
        <dbReference type="EMBL" id="KJL39950.1"/>
    </source>
</evidence>
<keyword evidence="3" id="KW-0378">Hydrolase</keyword>
<dbReference type="InterPro" id="IPR042150">
    <property type="entry name" value="MmRce1-like"/>
</dbReference>
<feature type="transmembrane region" description="Helical" evidence="1">
    <location>
        <begin position="97"/>
        <end position="125"/>
    </location>
</feature>
<feature type="transmembrane region" description="Helical" evidence="1">
    <location>
        <begin position="20"/>
        <end position="43"/>
    </location>
</feature>
<dbReference type="InterPro" id="IPR003675">
    <property type="entry name" value="Rce1/LyrA-like_dom"/>
</dbReference>
<dbReference type="EMBL" id="JYIZ01000048">
    <property type="protein sequence ID" value="KJL39950.1"/>
    <property type="molecule type" value="Genomic_DNA"/>
</dbReference>
<organism evidence="3 4">
    <name type="scientific">Microbacterium terrae</name>
    <dbReference type="NCBI Taxonomy" id="69369"/>
    <lineage>
        <taxon>Bacteria</taxon>
        <taxon>Bacillati</taxon>
        <taxon>Actinomycetota</taxon>
        <taxon>Actinomycetes</taxon>
        <taxon>Micrococcales</taxon>
        <taxon>Microbacteriaceae</taxon>
        <taxon>Microbacterium</taxon>
    </lineage>
</organism>
<dbReference type="GO" id="GO:0004175">
    <property type="term" value="F:endopeptidase activity"/>
    <property type="evidence" value="ECO:0007669"/>
    <property type="project" value="UniProtKB-ARBA"/>
</dbReference>
<keyword evidence="1" id="KW-0812">Transmembrane</keyword>
<keyword evidence="1" id="KW-1133">Transmembrane helix</keyword>
<dbReference type="PANTHER" id="PTHR35797:SF1">
    <property type="entry name" value="PROTEASE"/>
    <property type="match status" value="1"/>
</dbReference>
<keyword evidence="1" id="KW-0472">Membrane</keyword>
<gene>
    <name evidence="3" type="ORF">RS81_01769</name>
</gene>
<proteinExistence type="predicted"/>
<dbReference type="OrthoDB" id="3693644at2"/>